<evidence type="ECO:0000256" key="8">
    <source>
        <dbReference type="ARBA" id="ARBA00022525"/>
    </source>
</evidence>
<feature type="transmembrane region" description="Helical" evidence="27">
    <location>
        <begin position="831"/>
        <end position="854"/>
    </location>
</feature>
<dbReference type="PANTHER" id="PTHR21559">
    <property type="entry name" value="DYSTROGLYCAN-RELATED"/>
    <property type="match status" value="1"/>
</dbReference>
<evidence type="ECO:0000256" key="23">
    <source>
        <dbReference type="ARBA" id="ARBA00030092"/>
    </source>
</evidence>
<sequence length="857" mass="93951">MSMTVGFVLLSPLWGRTFFILLMIASAQSHWPSEPSEVVRDWENQLEASMHSVLSDLRETIPAVVGIPDGIAVVGRSFRLAIPTDLIASNGEIIKMSEAGKEVLPSWLHWDPESRMLEGLPLDTDKGVHYISVNAMHLAPNGSYVPQAMNVFSIEVYPEDHSEPQSVRVASQDVNEAAPFVCGADEPVTILTVILDADLTKMTPKQRVELLNRMKSFSEVELHNMKLVPVVNNRLFDMSAFMAGPGNAKKVVENGALLSWKLGCSLNQNSVPNISSVETPAKEGTMSAQLGYPVVGWHIANKKPHFPKRIRRQINATPTPVTAIGPPTTALQEPPSRIVPTPTSPAIAPPTETVAPPVRDPVPGKPAVTIRTRGAIVQTPTLGPIQPTRVSDTGTTVPGQIRPTTIPGYIEPTAVVTPPTTTTKKPRITTLKPATPSTTDSSTATTRRPTKKPRTSRPVPRVTTKAPLTRLETASPPTRTRTTTSGTTRGGEPNKPPSLKNHIDRVDAWVGTYFEVKIPLDTFYDEEDTTTDKLKLTLKLREQQMVGEKSWVQFNSNSQLMYGLPDSSHLGKHEYFMHATDKGGLSAVDAFEIHVHKRPQGDKSPAKFKAKFTGDPASVVNDIHKKIMLVKKLALAFGDRNSSTITLQNITKGSIVVEWTNNTLPLDPCPKEQIRGLSRRISEDDGKPRHVFSNTLEPEFKAVSISVTGSGSCRHIQFIPVTADRRIPSEAPPTVVTEKDPEKSSEDDVYLHTVIPAVVVAAILLIAGIIAMICYRKKRKGKLTIEDQATFIKKENSPMSISDGQLLKAPMGTEHGMNGWMDSQMTLGWAFHPWCTLFAFNTNCTVVLVFFLLFTCV</sequence>
<evidence type="ECO:0000256" key="9">
    <source>
        <dbReference type="ARBA" id="ARBA00022553"/>
    </source>
</evidence>
<evidence type="ECO:0000256" key="21">
    <source>
        <dbReference type="ARBA" id="ARBA00024991"/>
    </source>
</evidence>
<dbReference type="InterPro" id="IPR013783">
    <property type="entry name" value="Ig-like_fold"/>
</dbReference>
<dbReference type="GO" id="GO:0005509">
    <property type="term" value="F:calcium ion binding"/>
    <property type="evidence" value="ECO:0007669"/>
    <property type="project" value="InterPro"/>
</dbReference>
<dbReference type="InterPro" id="IPR006644">
    <property type="entry name" value="Cadg"/>
</dbReference>
<evidence type="ECO:0000256" key="15">
    <source>
        <dbReference type="ARBA" id="ARBA00023157"/>
    </source>
</evidence>
<evidence type="ECO:0000256" key="27">
    <source>
        <dbReference type="SAM" id="Phobius"/>
    </source>
</evidence>
<reference evidence="31" key="1">
    <citation type="submission" date="2025-08" db="UniProtKB">
        <authorList>
            <consortium name="RefSeq"/>
        </authorList>
    </citation>
    <scope>IDENTIFICATION</scope>
    <source>
        <tissue evidence="31">Spleen</tissue>
    </source>
</reference>
<dbReference type="FunFam" id="2.60.40.10:FF:000555">
    <property type="entry name" value="Dystroglycan 1"/>
    <property type="match status" value="1"/>
</dbReference>
<name>A0A6P5L9K3_PHACI</name>
<dbReference type="PANTHER" id="PTHR21559:SF22">
    <property type="entry name" value="DYSTROGLYCAN 1"/>
    <property type="match status" value="1"/>
</dbReference>
<dbReference type="GO" id="GO:0016203">
    <property type="term" value="P:muscle attachment"/>
    <property type="evidence" value="ECO:0007669"/>
    <property type="project" value="TreeGrafter"/>
</dbReference>
<accession>A0A6P5L9K3</accession>
<keyword evidence="15" id="KW-1015">Disulfide bond</keyword>
<dbReference type="CTD" id="1605"/>
<dbReference type="Proteomes" id="UP000515140">
    <property type="component" value="Unplaced"/>
</dbReference>
<evidence type="ECO:0000313" key="30">
    <source>
        <dbReference type="Proteomes" id="UP000515140"/>
    </source>
</evidence>
<feature type="compositionally biased region" description="Low complexity" evidence="26">
    <location>
        <begin position="340"/>
        <end position="353"/>
    </location>
</feature>
<evidence type="ECO:0000256" key="7">
    <source>
        <dbReference type="ARBA" id="ARBA00022490"/>
    </source>
</evidence>
<evidence type="ECO:0000256" key="2">
    <source>
        <dbReference type="ARBA" id="ARBA00004239"/>
    </source>
</evidence>
<dbReference type="GO" id="GO:0005604">
    <property type="term" value="C:basement membrane"/>
    <property type="evidence" value="ECO:0007669"/>
    <property type="project" value="TreeGrafter"/>
</dbReference>
<dbReference type="GO" id="GO:0002009">
    <property type="term" value="P:morphogenesis of an epithelium"/>
    <property type="evidence" value="ECO:0007669"/>
    <property type="project" value="TreeGrafter"/>
</dbReference>
<keyword evidence="6" id="KW-1003">Cell membrane</keyword>
<dbReference type="InterPro" id="IPR015919">
    <property type="entry name" value="Cadherin-like_sf"/>
</dbReference>
<dbReference type="InterPro" id="IPR027468">
    <property type="entry name" value="Alpha-dystroglycan_domain_2"/>
</dbReference>
<dbReference type="PROSITE" id="PS51699">
    <property type="entry name" value="SEA_DG"/>
    <property type="match status" value="1"/>
</dbReference>
<evidence type="ECO:0000256" key="4">
    <source>
        <dbReference type="ARBA" id="ARBA00004251"/>
    </source>
</evidence>
<dbReference type="CDD" id="cd11303">
    <property type="entry name" value="Dystroglycan_repeat"/>
    <property type="match status" value="2"/>
</dbReference>
<dbReference type="CDD" id="cd11305">
    <property type="entry name" value="alpha_DG_C"/>
    <property type="match status" value="1"/>
</dbReference>
<feature type="compositionally biased region" description="Low complexity" evidence="26">
    <location>
        <begin position="456"/>
        <end position="465"/>
    </location>
</feature>
<evidence type="ECO:0000256" key="24">
    <source>
        <dbReference type="ARBA" id="ARBA00031034"/>
    </source>
</evidence>
<dbReference type="InterPro" id="IPR008465">
    <property type="entry name" value="DAG1_C"/>
</dbReference>
<evidence type="ECO:0000256" key="3">
    <source>
        <dbReference type="ARBA" id="ARBA00004245"/>
    </source>
</evidence>
<dbReference type="Gene3D" id="3.30.70.1040">
    <property type="entry name" value="Dystroglycan, domain 2"/>
    <property type="match status" value="1"/>
</dbReference>
<evidence type="ECO:0000256" key="5">
    <source>
        <dbReference type="ARBA" id="ARBA00004642"/>
    </source>
</evidence>
<evidence type="ECO:0000256" key="25">
    <source>
        <dbReference type="ARBA" id="ARBA00034100"/>
    </source>
</evidence>
<gene>
    <name evidence="31" type="primary">DAG1</name>
</gene>
<evidence type="ECO:0000256" key="6">
    <source>
        <dbReference type="ARBA" id="ARBA00022475"/>
    </source>
</evidence>
<keyword evidence="16" id="KW-0325">Glycoprotein</keyword>
<evidence type="ECO:0000256" key="14">
    <source>
        <dbReference type="ARBA" id="ARBA00023136"/>
    </source>
</evidence>
<evidence type="ECO:0000256" key="18">
    <source>
        <dbReference type="ARBA" id="ARBA00023242"/>
    </source>
</evidence>
<feature type="region of interest" description="Disordered" evidence="26">
    <location>
        <begin position="381"/>
        <end position="501"/>
    </location>
</feature>
<evidence type="ECO:0000256" key="20">
    <source>
        <dbReference type="ARBA" id="ARBA00023567"/>
    </source>
</evidence>
<dbReference type="InterPro" id="IPR030398">
    <property type="entry name" value="SEA_DG_dom"/>
</dbReference>
<organism evidence="30 31">
    <name type="scientific">Phascolarctos cinereus</name>
    <name type="common">Koala</name>
    <dbReference type="NCBI Taxonomy" id="38626"/>
    <lineage>
        <taxon>Eukaryota</taxon>
        <taxon>Metazoa</taxon>
        <taxon>Chordata</taxon>
        <taxon>Craniata</taxon>
        <taxon>Vertebrata</taxon>
        <taxon>Euteleostomi</taxon>
        <taxon>Mammalia</taxon>
        <taxon>Metatheria</taxon>
        <taxon>Diprotodontia</taxon>
        <taxon>Phascolarctidae</taxon>
        <taxon>Phascolarctos</taxon>
    </lineage>
</organism>
<dbReference type="InterPro" id="IPR041631">
    <property type="entry name" value="Alpha_DG1_N2"/>
</dbReference>
<comment type="function">
    <text evidence="20">The dystroglycan complex is involved in a number of processes including laminin and basement membrane assembly, sarcolemmal stability, cell survival, peripheral nerve myelination, nodal structure, cell migration, and epithelial polarization.</text>
</comment>
<feature type="compositionally biased region" description="Polar residues" evidence="26">
    <location>
        <begin position="388"/>
        <end position="398"/>
    </location>
</feature>
<evidence type="ECO:0000256" key="22">
    <source>
        <dbReference type="ARBA" id="ARBA00026224"/>
    </source>
</evidence>
<feature type="transmembrane region" description="Helical" evidence="27">
    <location>
        <begin position="749"/>
        <end position="775"/>
    </location>
</feature>
<evidence type="ECO:0000256" key="1">
    <source>
        <dbReference type="ARBA" id="ARBA00004135"/>
    </source>
</evidence>
<feature type="domain" description="Peptidase S72" evidence="29">
    <location>
        <begin position="603"/>
        <end position="712"/>
    </location>
</feature>
<dbReference type="SUPFAM" id="SSF111006">
    <property type="entry name" value="Dystroglycan, domain 2"/>
    <property type="match status" value="1"/>
</dbReference>
<protein>
    <recommendedName>
        <fullName evidence="22">Dystroglycan 1</fullName>
    </recommendedName>
    <alternativeName>
        <fullName evidence="24">Dystroglycan</fullName>
    </alternativeName>
    <alternativeName>
        <fullName evidence="23">Dystrophin-associated glycoprotein 1</fullName>
    </alternativeName>
</protein>
<keyword evidence="8" id="KW-0964">Secreted</keyword>
<dbReference type="GO" id="GO:0043236">
    <property type="term" value="F:laminin binding"/>
    <property type="evidence" value="ECO:0007669"/>
    <property type="project" value="TreeGrafter"/>
</dbReference>
<feature type="compositionally biased region" description="Low complexity" evidence="26">
    <location>
        <begin position="412"/>
        <end position="447"/>
    </location>
</feature>
<feature type="signal peptide" evidence="28">
    <location>
        <begin position="1"/>
        <end position="29"/>
    </location>
</feature>
<evidence type="ECO:0000256" key="17">
    <source>
        <dbReference type="ARBA" id="ARBA00023212"/>
    </source>
</evidence>
<evidence type="ECO:0000256" key="11">
    <source>
        <dbReference type="ARBA" id="ARBA00022729"/>
    </source>
</evidence>
<evidence type="ECO:0000256" key="12">
    <source>
        <dbReference type="ARBA" id="ARBA00022989"/>
    </source>
</evidence>
<feature type="compositionally biased region" description="Low complexity" evidence="26">
    <location>
        <begin position="478"/>
        <end position="491"/>
    </location>
</feature>
<dbReference type="FunFam" id="2.60.40.10:FF:000684">
    <property type="entry name" value="Dystroglycan 1"/>
    <property type="match status" value="1"/>
</dbReference>
<dbReference type="Pfam" id="PF18424">
    <property type="entry name" value="a_DG1_N2"/>
    <property type="match status" value="1"/>
</dbReference>
<evidence type="ECO:0000256" key="16">
    <source>
        <dbReference type="ARBA" id="ARBA00023180"/>
    </source>
</evidence>
<dbReference type="GO" id="GO:0016011">
    <property type="term" value="C:dystroglycan complex"/>
    <property type="evidence" value="ECO:0007669"/>
    <property type="project" value="TreeGrafter"/>
</dbReference>
<feature type="chain" id="PRO_5028333742" description="Dystroglycan 1" evidence="28">
    <location>
        <begin position="30"/>
        <end position="857"/>
    </location>
</feature>
<dbReference type="GO" id="GO:0042383">
    <property type="term" value="C:sarcolemma"/>
    <property type="evidence" value="ECO:0007669"/>
    <property type="project" value="UniProtKB-SubCell"/>
</dbReference>
<dbReference type="GO" id="GO:0021675">
    <property type="term" value="P:nerve development"/>
    <property type="evidence" value="ECO:0007669"/>
    <property type="project" value="TreeGrafter"/>
</dbReference>
<evidence type="ECO:0000256" key="28">
    <source>
        <dbReference type="SAM" id="SignalP"/>
    </source>
</evidence>
<feature type="region of interest" description="Disordered" evidence="26">
    <location>
        <begin position="318"/>
        <end position="362"/>
    </location>
</feature>
<evidence type="ECO:0000259" key="29">
    <source>
        <dbReference type="PROSITE" id="PS51699"/>
    </source>
</evidence>
<dbReference type="GO" id="GO:0005856">
    <property type="term" value="C:cytoskeleton"/>
    <property type="evidence" value="ECO:0007669"/>
    <property type="project" value="UniProtKB-SubCell"/>
</dbReference>
<comment type="function">
    <text evidence="21">Transmembrane protein that plays important roles in connecting the extracellular matrix to the cytoskeleton. Acts as a cell adhesion receptor in both muscle and non-muscle tissues. Receptor for both DMD and UTRN and, through these interactions, scaffolds axin to the cytoskeleton. Also functions in cell adhesion-mediated signaling and implicated in cell polarity.</text>
</comment>
<evidence type="ECO:0000256" key="10">
    <source>
        <dbReference type="ARBA" id="ARBA00022692"/>
    </source>
</evidence>
<dbReference type="RefSeq" id="XP_020854607.1">
    <property type="nucleotide sequence ID" value="XM_020998948.1"/>
</dbReference>
<evidence type="ECO:0000256" key="13">
    <source>
        <dbReference type="ARBA" id="ARBA00023018"/>
    </source>
</evidence>
<keyword evidence="19" id="KW-0628">Postsynaptic cell membrane</keyword>
<evidence type="ECO:0000313" key="31">
    <source>
        <dbReference type="RefSeq" id="XP_020854607.1"/>
    </source>
</evidence>
<comment type="subcellular location">
    <subcellularLocation>
        <location evidence="1">Cell membrane</location>
        <location evidence="1">Sarcolemma</location>
    </subcellularLocation>
    <subcellularLocation>
        <location evidence="4">Cell membrane</location>
        <topology evidence="4">Single-pass type I membrane protein</topology>
    </subcellularLocation>
    <subcellularLocation>
        <location evidence="3">Cytoplasm</location>
        <location evidence="3">Cytoskeleton</location>
    </subcellularLocation>
    <subcellularLocation>
        <location evidence="5">Nucleus</location>
        <location evidence="5">Nucleoplasm</location>
    </subcellularLocation>
    <subcellularLocation>
        <location evidence="25">Postsynaptic cell membrane</location>
    </subcellularLocation>
    <subcellularLocation>
        <location evidence="2">Secreted</location>
        <location evidence="2">Extracellular space</location>
    </subcellularLocation>
</comment>
<dbReference type="GO" id="GO:0005654">
    <property type="term" value="C:nucleoplasm"/>
    <property type="evidence" value="ECO:0007669"/>
    <property type="project" value="UniProtKB-SubCell"/>
</dbReference>
<keyword evidence="18" id="KW-0539">Nucleus</keyword>
<dbReference type="Gene3D" id="2.60.40.10">
    <property type="entry name" value="Immunoglobulins"/>
    <property type="match status" value="2"/>
</dbReference>
<evidence type="ECO:0000256" key="26">
    <source>
        <dbReference type="SAM" id="MobiDB-lite"/>
    </source>
</evidence>
<dbReference type="SUPFAM" id="SSF49313">
    <property type="entry name" value="Cadherin-like"/>
    <property type="match status" value="2"/>
</dbReference>
<keyword evidence="13" id="KW-0770">Synapse</keyword>
<dbReference type="SMART" id="SM00736">
    <property type="entry name" value="CADG"/>
    <property type="match status" value="2"/>
</dbReference>
<keyword evidence="30" id="KW-1185">Reference proteome</keyword>
<keyword evidence="9" id="KW-0597">Phosphoprotein</keyword>
<dbReference type="Pfam" id="PF05454">
    <property type="entry name" value="DAG1"/>
    <property type="match status" value="1"/>
</dbReference>
<dbReference type="GO" id="GO:0005615">
    <property type="term" value="C:extracellular space"/>
    <property type="evidence" value="ECO:0007669"/>
    <property type="project" value="TreeGrafter"/>
</dbReference>
<keyword evidence="10 27" id="KW-0812">Transmembrane</keyword>
<keyword evidence="7" id="KW-0963">Cytoplasm</keyword>
<keyword evidence="12 27" id="KW-1133">Transmembrane helix</keyword>
<keyword evidence="17" id="KW-0206">Cytoskeleton</keyword>
<dbReference type="AlphaFoldDB" id="A0A6P5L9K3"/>
<dbReference type="FunFam" id="3.30.70.1040:FF:000001">
    <property type="entry name" value="Dystroglycan 1"/>
    <property type="match status" value="1"/>
</dbReference>
<dbReference type="GO" id="GO:0045211">
    <property type="term" value="C:postsynaptic membrane"/>
    <property type="evidence" value="ECO:0007669"/>
    <property type="project" value="UniProtKB-SubCell"/>
</dbReference>
<dbReference type="GO" id="GO:0007411">
    <property type="term" value="P:axon guidance"/>
    <property type="evidence" value="ECO:0007669"/>
    <property type="project" value="TreeGrafter"/>
</dbReference>
<dbReference type="GeneID" id="110216898"/>
<keyword evidence="14 27" id="KW-0472">Membrane</keyword>
<proteinExistence type="predicted"/>
<keyword evidence="11 28" id="KW-0732">Signal</keyword>
<evidence type="ECO:0000256" key="19">
    <source>
        <dbReference type="ARBA" id="ARBA00023257"/>
    </source>
</evidence>